<evidence type="ECO:0000313" key="2">
    <source>
        <dbReference type="EMBL" id="MBP1856424.1"/>
    </source>
</evidence>
<dbReference type="Gene3D" id="1.10.10.60">
    <property type="entry name" value="Homeodomain-like"/>
    <property type="match status" value="1"/>
</dbReference>
<protein>
    <submittedName>
        <fullName evidence="2">Transcriptional regulator with PAS, ATPase and Fis domain</fullName>
    </submittedName>
</protein>
<dbReference type="InterPro" id="IPR009057">
    <property type="entry name" value="Homeodomain-like_sf"/>
</dbReference>
<reference evidence="2 3" key="1">
    <citation type="submission" date="2021-03" db="EMBL/GenBank/DDBJ databases">
        <title>Genomic Encyclopedia of Type Strains, Phase IV (KMG-IV): sequencing the most valuable type-strain genomes for metagenomic binning, comparative biology and taxonomic classification.</title>
        <authorList>
            <person name="Goeker M."/>
        </authorList>
    </citation>
    <scope>NUCLEOTIDE SEQUENCE [LARGE SCALE GENOMIC DNA]</scope>
    <source>
        <strain evidence="2 3">DSM 1289</strain>
    </source>
</reference>
<organism evidence="2 3">
    <name type="scientific">Metaclostridioides mangenotii</name>
    <dbReference type="NCBI Taxonomy" id="1540"/>
    <lineage>
        <taxon>Bacteria</taxon>
        <taxon>Bacillati</taxon>
        <taxon>Bacillota</taxon>
        <taxon>Clostridia</taxon>
        <taxon>Peptostreptococcales</taxon>
        <taxon>Peptostreptococcaceae</taxon>
        <taxon>Metaclostridioides</taxon>
    </lineage>
</organism>
<dbReference type="EMBL" id="JAGGJX010000008">
    <property type="protein sequence ID" value="MBP1856424.1"/>
    <property type="molecule type" value="Genomic_DNA"/>
</dbReference>
<evidence type="ECO:0000259" key="1">
    <source>
        <dbReference type="Pfam" id="PF02954"/>
    </source>
</evidence>
<dbReference type="SUPFAM" id="SSF46689">
    <property type="entry name" value="Homeodomain-like"/>
    <property type="match status" value="1"/>
</dbReference>
<dbReference type="Proteomes" id="UP000767291">
    <property type="component" value="Unassembled WGS sequence"/>
</dbReference>
<evidence type="ECO:0000313" key="3">
    <source>
        <dbReference type="Proteomes" id="UP000767291"/>
    </source>
</evidence>
<feature type="domain" description="DNA binding HTH" evidence="1">
    <location>
        <begin position="18"/>
        <end position="56"/>
    </location>
</feature>
<proteinExistence type="predicted"/>
<sequence length="63" mass="7403">MYLDQDDTDYPLDLSRARRDIEIKHILKALKVSDGNKSTAAKLLNIPRSILYYKMDLYNIEDK</sequence>
<accession>A0ABS4EER2</accession>
<dbReference type="RefSeq" id="WP_209457732.1">
    <property type="nucleotide sequence ID" value="NZ_BAAACS010000005.1"/>
</dbReference>
<name>A0ABS4EER2_9FIRM</name>
<comment type="caution">
    <text evidence="2">The sequence shown here is derived from an EMBL/GenBank/DDBJ whole genome shotgun (WGS) entry which is preliminary data.</text>
</comment>
<keyword evidence="3" id="KW-1185">Reference proteome</keyword>
<gene>
    <name evidence="2" type="ORF">J2Z43_002876</name>
</gene>
<dbReference type="PRINTS" id="PR01590">
    <property type="entry name" value="HTHFIS"/>
</dbReference>
<dbReference type="InterPro" id="IPR002197">
    <property type="entry name" value="HTH_Fis"/>
</dbReference>
<dbReference type="Pfam" id="PF02954">
    <property type="entry name" value="HTH_8"/>
    <property type="match status" value="1"/>
</dbReference>